<keyword evidence="2 5" id="KW-0378">Hydrolase</keyword>
<dbReference type="InterPro" id="IPR033116">
    <property type="entry name" value="TRYPSIN_SER"/>
</dbReference>
<evidence type="ECO:0000256" key="5">
    <source>
        <dbReference type="RuleBase" id="RU363034"/>
    </source>
</evidence>
<dbReference type="PROSITE" id="PS00134">
    <property type="entry name" value="TRYPSIN_HIS"/>
    <property type="match status" value="1"/>
</dbReference>
<protein>
    <recommendedName>
        <fullName evidence="8">Peptidase S1 domain-containing protein</fullName>
    </recommendedName>
</protein>
<evidence type="ECO:0000313" key="9">
    <source>
        <dbReference type="EnsemblMetazoa" id="tetur36g00980.1"/>
    </source>
</evidence>
<dbReference type="eggNOG" id="KOG3627">
    <property type="taxonomic scope" value="Eukaryota"/>
</dbReference>
<dbReference type="FunFam" id="2.40.10.10:FF:000006">
    <property type="entry name" value="Serine proteinase stubble"/>
    <property type="match status" value="1"/>
</dbReference>
<dbReference type="Pfam" id="PF00089">
    <property type="entry name" value="Trypsin"/>
    <property type="match status" value="1"/>
</dbReference>
<dbReference type="SMART" id="SM00020">
    <property type="entry name" value="Tryp_SPc"/>
    <property type="match status" value="1"/>
</dbReference>
<dbReference type="AlphaFoldDB" id="T1L3S8"/>
<feature type="compositionally biased region" description="Acidic residues" evidence="6">
    <location>
        <begin position="35"/>
        <end position="44"/>
    </location>
</feature>
<keyword evidence="10" id="KW-1185">Reference proteome</keyword>
<keyword evidence="4" id="KW-1015">Disulfide bond</keyword>
<dbReference type="PANTHER" id="PTHR24252">
    <property type="entry name" value="ACROSIN-RELATED"/>
    <property type="match status" value="1"/>
</dbReference>
<dbReference type="PROSITE" id="PS50240">
    <property type="entry name" value="TRYPSIN_DOM"/>
    <property type="match status" value="1"/>
</dbReference>
<dbReference type="CDD" id="cd00190">
    <property type="entry name" value="Tryp_SPc"/>
    <property type="match status" value="1"/>
</dbReference>
<dbReference type="HOGENOM" id="CLU_006842_0_0_1"/>
<reference evidence="10" key="1">
    <citation type="submission" date="2011-08" db="EMBL/GenBank/DDBJ databases">
        <authorList>
            <person name="Rombauts S."/>
        </authorList>
    </citation>
    <scope>NUCLEOTIDE SEQUENCE</scope>
    <source>
        <strain evidence="10">London</strain>
    </source>
</reference>
<dbReference type="Gene3D" id="2.40.10.10">
    <property type="entry name" value="Trypsin-like serine proteases"/>
    <property type="match status" value="1"/>
</dbReference>
<feature type="signal peptide" evidence="7">
    <location>
        <begin position="1"/>
        <end position="20"/>
    </location>
</feature>
<dbReference type="SUPFAM" id="SSF50494">
    <property type="entry name" value="Trypsin-like serine proteases"/>
    <property type="match status" value="1"/>
</dbReference>
<dbReference type="PROSITE" id="PS00135">
    <property type="entry name" value="TRYPSIN_SER"/>
    <property type="match status" value="1"/>
</dbReference>
<reference evidence="9" key="2">
    <citation type="submission" date="2015-06" db="UniProtKB">
        <authorList>
            <consortium name="EnsemblMetazoa"/>
        </authorList>
    </citation>
    <scope>IDENTIFICATION</scope>
</reference>
<dbReference type="Proteomes" id="UP000015104">
    <property type="component" value="Unassembled WGS sequence"/>
</dbReference>
<dbReference type="PANTHER" id="PTHR24252:SF18">
    <property type="entry name" value="OVOCHYMASE 1"/>
    <property type="match status" value="1"/>
</dbReference>
<evidence type="ECO:0000313" key="10">
    <source>
        <dbReference type="Proteomes" id="UP000015104"/>
    </source>
</evidence>
<name>T1L3S8_TETUR</name>
<dbReference type="EMBL" id="CAEY01001042">
    <property type="status" value="NOT_ANNOTATED_CDS"/>
    <property type="molecule type" value="Genomic_DNA"/>
</dbReference>
<evidence type="ECO:0000256" key="3">
    <source>
        <dbReference type="ARBA" id="ARBA00022825"/>
    </source>
</evidence>
<accession>T1L3S8</accession>
<dbReference type="STRING" id="32264.T1L3S8"/>
<feature type="chain" id="PRO_5004582081" description="Peptidase S1 domain-containing protein" evidence="7">
    <location>
        <begin position="21"/>
        <end position="315"/>
    </location>
</feature>
<dbReference type="InterPro" id="IPR018114">
    <property type="entry name" value="TRYPSIN_HIS"/>
</dbReference>
<dbReference type="PRINTS" id="PR00722">
    <property type="entry name" value="CHYMOTRYPSIN"/>
</dbReference>
<dbReference type="GO" id="GO:0006508">
    <property type="term" value="P:proteolysis"/>
    <property type="evidence" value="ECO:0007669"/>
    <property type="project" value="UniProtKB-KW"/>
</dbReference>
<feature type="domain" description="Peptidase S1" evidence="8">
    <location>
        <begin position="62"/>
        <end position="312"/>
    </location>
</feature>
<dbReference type="InterPro" id="IPR043504">
    <property type="entry name" value="Peptidase_S1_PA_chymotrypsin"/>
</dbReference>
<organism evidence="9 10">
    <name type="scientific">Tetranychus urticae</name>
    <name type="common">Two-spotted spider mite</name>
    <dbReference type="NCBI Taxonomy" id="32264"/>
    <lineage>
        <taxon>Eukaryota</taxon>
        <taxon>Metazoa</taxon>
        <taxon>Ecdysozoa</taxon>
        <taxon>Arthropoda</taxon>
        <taxon>Chelicerata</taxon>
        <taxon>Arachnida</taxon>
        <taxon>Acari</taxon>
        <taxon>Acariformes</taxon>
        <taxon>Trombidiformes</taxon>
        <taxon>Prostigmata</taxon>
        <taxon>Eleutherengona</taxon>
        <taxon>Raphignathae</taxon>
        <taxon>Tetranychoidea</taxon>
        <taxon>Tetranychidae</taxon>
        <taxon>Tetranychus</taxon>
    </lineage>
</organism>
<evidence type="ECO:0000256" key="2">
    <source>
        <dbReference type="ARBA" id="ARBA00022801"/>
    </source>
</evidence>
<evidence type="ECO:0000256" key="7">
    <source>
        <dbReference type="SAM" id="SignalP"/>
    </source>
</evidence>
<evidence type="ECO:0000256" key="6">
    <source>
        <dbReference type="SAM" id="MobiDB-lite"/>
    </source>
</evidence>
<keyword evidence="1 5" id="KW-0645">Protease</keyword>
<sequence length="315" mass="35147">MKPLICYVTCICCFVLSVTAFDAFDIVSTTTTSFDQEDSDEDDNQPTCGKQTVQRLGRGGRVVGGQNSYPGEFPWTVSIRLPLKHHCGGAIVSPEWILTAAHCVANYGPEDYRVRLGSILKDDQFQERGLVMKVVDVIIHEQYASPRRYSHDIALLSRLESPLNFTDFVSPICLPPPEYVTKDNSYKGIKATVVGWGWTSFKQKPVIIGTYPQLLQKVDLKVIHNLECMSWFKSRGINLILDNKQFCAGYKDGGKDSCSGDSGGPLVVKNNLTKKFYIIGIVSAGVACAEPRLPGVYTRVTAYLDWINERIQEKY</sequence>
<evidence type="ECO:0000259" key="8">
    <source>
        <dbReference type="PROSITE" id="PS50240"/>
    </source>
</evidence>
<dbReference type="InterPro" id="IPR001254">
    <property type="entry name" value="Trypsin_dom"/>
</dbReference>
<dbReference type="InterPro" id="IPR009003">
    <property type="entry name" value="Peptidase_S1_PA"/>
</dbReference>
<dbReference type="EnsemblMetazoa" id="tetur36g00980.1">
    <property type="protein sequence ID" value="tetur36g00980.1"/>
    <property type="gene ID" value="tetur36g00980"/>
</dbReference>
<evidence type="ECO:0000256" key="1">
    <source>
        <dbReference type="ARBA" id="ARBA00022670"/>
    </source>
</evidence>
<evidence type="ECO:0000256" key="4">
    <source>
        <dbReference type="ARBA" id="ARBA00023157"/>
    </source>
</evidence>
<keyword evidence="7" id="KW-0732">Signal</keyword>
<keyword evidence="3 5" id="KW-0720">Serine protease</keyword>
<proteinExistence type="predicted"/>
<feature type="region of interest" description="Disordered" evidence="6">
    <location>
        <begin position="32"/>
        <end position="51"/>
    </location>
</feature>
<dbReference type="GO" id="GO:0004252">
    <property type="term" value="F:serine-type endopeptidase activity"/>
    <property type="evidence" value="ECO:0007669"/>
    <property type="project" value="InterPro"/>
</dbReference>
<dbReference type="InterPro" id="IPR001314">
    <property type="entry name" value="Peptidase_S1A"/>
</dbReference>